<evidence type="ECO:0000313" key="3">
    <source>
        <dbReference type="EMBL" id="CAI8053024.1"/>
    </source>
</evidence>
<gene>
    <name evidence="3" type="ORF">GBAR_LOCUS29001</name>
</gene>
<feature type="transmembrane region" description="Helical" evidence="2">
    <location>
        <begin position="75"/>
        <end position="95"/>
    </location>
</feature>
<dbReference type="AlphaFoldDB" id="A0AA35TRW0"/>
<name>A0AA35TRW0_GEOBA</name>
<evidence type="ECO:0000256" key="1">
    <source>
        <dbReference type="SAM" id="MobiDB-lite"/>
    </source>
</evidence>
<keyword evidence="2" id="KW-0812">Transmembrane</keyword>
<feature type="compositionally biased region" description="Polar residues" evidence="1">
    <location>
        <begin position="218"/>
        <end position="227"/>
    </location>
</feature>
<accession>A0AA35TRW0</accession>
<dbReference type="Proteomes" id="UP001174909">
    <property type="component" value="Unassembled WGS sequence"/>
</dbReference>
<feature type="compositionally biased region" description="Low complexity" evidence="1">
    <location>
        <begin position="313"/>
        <end position="331"/>
    </location>
</feature>
<dbReference type="EMBL" id="CASHTH010004061">
    <property type="protein sequence ID" value="CAI8053024.1"/>
    <property type="molecule type" value="Genomic_DNA"/>
</dbReference>
<evidence type="ECO:0000256" key="2">
    <source>
        <dbReference type="SAM" id="Phobius"/>
    </source>
</evidence>
<reference evidence="3" key="1">
    <citation type="submission" date="2023-03" db="EMBL/GenBank/DDBJ databases">
        <authorList>
            <person name="Steffen K."/>
            <person name="Cardenas P."/>
        </authorList>
    </citation>
    <scope>NUCLEOTIDE SEQUENCE</scope>
</reference>
<comment type="caution">
    <text evidence="3">The sequence shown here is derived from an EMBL/GenBank/DDBJ whole genome shotgun (WGS) entry which is preliminary data.</text>
</comment>
<organism evidence="3 4">
    <name type="scientific">Geodia barretti</name>
    <name type="common">Barrett's horny sponge</name>
    <dbReference type="NCBI Taxonomy" id="519541"/>
    <lineage>
        <taxon>Eukaryota</taxon>
        <taxon>Metazoa</taxon>
        <taxon>Porifera</taxon>
        <taxon>Demospongiae</taxon>
        <taxon>Heteroscleromorpha</taxon>
        <taxon>Tetractinellida</taxon>
        <taxon>Astrophorina</taxon>
        <taxon>Geodiidae</taxon>
        <taxon>Geodia</taxon>
    </lineage>
</organism>
<feature type="compositionally biased region" description="Polar residues" evidence="1">
    <location>
        <begin position="234"/>
        <end position="283"/>
    </location>
</feature>
<keyword evidence="2" id="KW-1133">Transmembrane helix</keyword>
<proteinExistence type="predicted"/>
<keyword evidence="2" id="KW-0472">Membrane</keyword>
<evidence type="ECO:0000313" key="4">
    <source>
        <dbReference type="Proteomes" id="UP001174909"/>
    </source>
</evidence>
<keyword evidence="4" id="KW-1185">Reference proteome</keyword>
<protein>
    <submittedName>
        <fullName evidence="3">Uncharacterized protein</fullName>
    </submittedName>
</protein>
<feature type="region of interest" description="Disordered" evidence="1">
    <location>
        <begin position="205"/>
        <end position="355"/>
    </location>
</feature>
<sequence length="384" mass="42041">MEKDRMEMVEVEGRTVADDMVEDLDVCRECAGTWKVACYGAWSPNSQFWEDFLENGWEDGAYTPRACCLRIMCGLLFWFFAPLWCCKAVFFFLFWPCICCCRAAKEGNCNRDYFRVRRGSKYGRNSQPLAYIESAQPSHPNEISYQFSAPRGIPPESPIPEIRIQTELENGTYVTSPVEDSDVTLPPPIGHRLPTITITSDQIQPVSTANGHPLHSLPATNGRSLPATNGHPMPSSNGHPLTSSNGRALPTSQPLSSTASTRSHHNTNTQWSPAGTTQKSSHSGRIREGIEDDPPPPYPMSESPGGAAKTRSRQQNSTSSTSTNHSQSHHTSLPRQPPATATGTGAHSVAKKTMSSKAKAMDNNLYRAVVLEGFQGISGKVTTV</sequence>